<accession>A0A0F9NJP7</accession>
<name>A0A0F9NJP7_9ZZZZ</name>
<evidence type="ECO:0008006" key="2">
    <source>
        <dbReference type="Google" id="ProtNLM"/>
    </source>
</evidence>
<organism evidence="1">
    <name type="scientific">marine sediment metagenome</name>
    <dbReference type="NCBI Taxonomy" id="412755"/>
    <lineage>
        <taxon>unclassified sequences</taxon>
        <taxon>metagenomes</taxon>
        <taxon>ecological metagenomes</taxon>
    </lineage>
</organism>
<reference evidence="1" key="1">
    <citation type="journal article" date="2015" name="Nature">
        <title>Complex archaea that bridge the gap between prokaryotes and eukaryotes.</title>
        <authorList>
            <person name="Spang A."/>
            <person name="Saw J.H."/>
            <person name="Jorgensen S.L."/>
            <person name="Zaremba-Niedzwiedzka K."/>
            <person name="Martijn J."/>
            <person name="Lind A.E."/>
            <person name="van Eijk R."/>
            <person name="Schleper C."/>
            <person name="Guy L."/>
            <person name="Ettema T.J."/>
        </authorList>
    </citation>
    <scope>NUCLEOTIDE SEQUENCE</scope>
</reference>
<dbReference type="AlphaFoldDB" id="A0A0F9NJP7"/>
<proteinExistence type="predicted"/>
<comment type="caution">
    <text evidence="1">The sequence shown here is derived from an EMBL/GenBank/DDBJ whole genome shotgun (WGS) entry which is preliminary data.</text>
</comment>
<gene>
    <name evidence="1" type="ORF">LCGC14_1252380</name>
</gene>
<evidence type="ECO:0000313" key="1">
    <source>
        <dbReference type="EMBL" id="KKM89065.1"/>
    </source>
</evidence>
<sequence length="134" mass="15937">MEQLLADIIENLKSIDIYKITHIQNETDFEKFVYNRLDEILDKKINLMTQSRTYKEGREVRPDIIIGKDDILIELKYDLKGINDIYRLYYQAVKYAKRANYALILCVHDPDEILLKSDIKDLESVEKVKLVHIY</sequence>
<protein>
    <recommendedName>
        <fullName evidence="2">GxxExxY protein</fullName>
    </recommendedName>
</protein>
<dbReference type="EMBL" id="LAZR01006874">
    <property type="protein sequence ID" value="KKM89065.1"/>
    <property type="molecule type" value="Genomic_DNA"/>
</dbReference>